<reference evidence="1 2" key="1">
    <citation type="submission" date="2020-04" db="EMBL/GenBank/DDBJ databases">
        <title>Plant Genome Project.</title>
        <authorList>
            <person name="Zhang R.-G."/>
        </authorList>
    </citation>
    <scope>NUCLEOTIDE SEQUENCE [LARGE SCALE GENOMIC DNA]</scope>
    <source>
        <strain evidence="1">YNK0</strain>
        <tissue evidence="1">Leaf</tissue>
    </source>
</reference>
<comment type="caution">
    <text evidence="1">The sequence shown here is derived from an EMBL/GenBank/DDBJ whole genome shotgun (WGS) entry which is preliminary data.</text>
</comment>
<sequence length="402" mass="44366">MEVKSFLHNNHGSDPEELKLSLYIGENTSKKGDSSRTWYNRETCLVTRDVIDLEESLESVSTETARPVSSLTLEAPTNFVGMHRAQIPVLSDSSFSKMMRKDPGHGLFTSRSLADHSGSFQEENLSSLYTGLGEYHASIPLVGLCTRKQQSSAYNTTLVNLNRVQLDEFSCFSKDPFVIQGVADKSSKGTKTLATWRKPNNSCSSEFSDVRQQDNAAYSALMDTRGKYCSKQFWVTRTKFNENSRSEEGDIDLDSLPKVLVDLFKDISNQAIKHSKANMDLLLGLPNNFLSEDDQTSTSIVNPSSKIVGKHFHTYSAGTDLTQTAGDAEIGQVNCGKSEETLSLSSFQSHVVVKARHCIESPAACNSDSDADNNWGGVTDLKSGTGDKHEMEFPIFLHLESL</sequence>
<evidence type="ECO:0000313" key="1">
    <source>
        <dbReference type="EMBL" id="KAF8379257.1"/>
    </source>
</evidence>
<dbReference type="OrthoDB" id="786875at2759"/>
<dbReference type="Proteomes" id="UP000655225">
    <property type="component" value="Unassembled WGS sequence"/>
</dbReference>
<accession>A0A835D0P2</accession>
<keyword evidence="2" id="KW-1185">Reference proteome</keyword>
<protein>
    <submittedName>
        <fullName evidence="1">Uncharacterized protein</fullName>
    </submittedName>
</protein>
<proteinExistence type="predicted"/>
<dbReference type="AlphaFoldDB" id="A0A835D0P2"/>
<organism evidence="1 2">
    <name type="scientific">Tetracentron sinense</name>
    <name type="common">Spur-leaf</name>
    <dbReference type="NCBI Taxonomy" id="13715"/>
    <lineage>
        <taxon>Eukaryota</taxon>
        <taxon>Viridiplantae</taxon>
        <taxon>Streptophyta</taxon>
        <taxon>Embryophyta</taxon>
        <taxon>Tracheophyta</taxon>
        <taxon>Spermatophyta</taxon>
        <taxon>Magnoliopsida</taxon>
        <taxon>Trochodendrales</taxon>
        <taxon>Trochodendraceae</taxon>
        <taxon>Tetracentron</taxon>
    </lineage>
</organism>
<dbReference type="EMBL" id="JABCRI010000022">
    <property type="protein sequence ID" value="KAF8379257.1"/>
    <property type="molecule type" value="Genomic_DNA"/>
</dbReference>
<gene>
    <name evidence="1" type="ORF">HHK36_028689</name>
</gene>
<evidence type="ECO:0000313" key="2">
    <source>
        <dbReference type="Proteomes" id="UP000655225"/>
    </source>
</evidence>
<name>A0A835D0P2_TETSI</name>